<dbReference type="SUPFAM" id="SSF48452">
    <property type="entry name" value="TPR-like"/>
    <property type="match status" value="1"/>
</dbReference>
<protein>
    <recommendedName>
        <fullName evidence="2">histidine kinase</fullName>
        <ecNumber evidence="2">2.7.13.3</ecNumber>
    </recommendedName>
</protein>
<dbReference type="InterPro" id="IPR011990">
    <property type="entry name" value="TPR-like_helical_dom_sf"/>
</dbReference>
<dbReference type="Pfam" id="PF13424">
    <property type="entry name" value="TPR_12"/>
    <property type="match status" value="1"/>
</dbReference>
<dbReference type="EMBL" id="CP116346">
    <property type="protein sequence ID" value="WIT12981.1"/>
    <property type="molecule type" value="Genomic_DNA"/>
</dbReference>
<evidence type="ECO:0000256" key="2">
    <source>
        <dbReference type="ARBA" id="ARBA00012438"/>
    </source>
</evidence>
<keyword evidence="4" id="KW-0547">Nucleotide-binding</keyword>
<dbReference type="InterPro" id="IPR005467">
    <property type="entry name" value="His_kinase_dom"/>
</dbReference>
<dbReference type="InterPro" id="IPR003018">
    <property type="entry name" value="GAF"/>
</dbReference>
<dbReference type="PRINTS" id="PR00344">
    <property type="entry name" value="BCTRLSENSOR"/>
</dbReference>
<dbReference type="PANTHER" id="PTHR43065:SF42">
    <property type="entry name" value="TWO-COMPONENT SENSOR PPRA"/>
    <property type="match status" value="1"/>
</dbReference>
<accession>A0AA95SRA7</accession>
<evidence type="ECO:0000313" key="5">
    <source>
        <dbReference type="Proteomes" id="UP001177769"/>
    </source>
</evidence>
<dbReference type="PANTHER" id="PTHR43065">
    <property type="entry name" value="SENSOR HISTIDINE KINASE"/>
    <property type="match status" value="1"/>
</dbReference>
<dbReference type="SMART" id="SM00387">
    <property type="entry name" value="HATPase_c"/>
    <property type="match status" value="1"/>
</dbReference>
<dbReference type="InterPro" id="IPR003594">
    <property type="entry name" value="HATPase_dom"/>
</dbReference>
<dbReference type="EC" id="2.7.13.3" evidence="2"/>
<gene>
    <name evidence="4" type="ORF">PFX98_05075</name>
</gene>
<keyword evidence="5" id="KW-1185">Reference proteome</keyword>
<feature type="domain" description="Histidine kinase" evidence="3">
    <location>
        <begin position="681"/>
        <end position="914"/>
    </location>
</feature>
<dbReference type="SUPFAM" id="SSF55781">
    <property type="entry name" value="GAF domain-like"/>
    <property type="match status" value="1"/>
</dbReference>
<dbReference type="AlphaFoldDB" id="A0AA95SRA7"/>
<dbReference type="RefSeq" id="WP_285234084.1">
    <property type="nucleotide sequence ID" value="NZ_CP116346.1"/>
</dbReference>
<dbReference type="InterPro" id="IPR004358">
    <property type="entry name" value="Sig_transdc_His_kin-like_C"/>
</dbReference>
<dbReference type="Gene3D" id="3.30.450.40">
    <property type="match status" value="1"/>
</dbReference>
<evidence type="ECO:0000259" key="3">
    <source>
        <dbReference type="PROSITE" id="PS50109"/>
    </source>
</evidence>
<dbReference type="Gene3D" id="3.30.565.10">
    <property type="entry name" value="Histidine kinase-like ATPase, C-terminal domain"/>
    <property type="match status" value="1"/>
</dbReference>
<dbReference type="GO" id="GO:0004673">
    <property type="term" value="F:protein histidine kinase activity"/>
    <property type="evidence" value="ECO:0007669"/>
    <property type="project" value="UniProtKB-EC"/>
</dbReference>
<dbReference type="Pfam" id="PF13185">
    <property type="entry name" value="GAF_2"/>
    <property type="match status" value="1"/>
</dbReference>
<sequence length="915" mass="98452">MSFRAALELFPSQTALEAGEQRLRATPQDPQLQLFMAWALRQRDMPRALALAQALEAHAATQAEPERRGLRLRLQLLRAEAALLYAQLEQLEPLLAAIRAEALALGDLGAQADAAWLAQGLAALRGDFAGEQRELLAAAAAAEQAGDTLRLLIFRAELGRSAAFQDNLKAEQDWGPLLPAELAGLPPAARAAVADFRGVLAALRADYEACIASFGAAFEAALESGQLRRAIALASNLGFNYGNMADYETALSWLQRGLELARAAGWPSLVGGCLMHVGEVLRHLGQLDAAREALQEAQQVLRPLPHGRNQAVRLNVLARIELESGRYAEALAAYEEMAALPSAAAADLRVIAGIGRARALLGLGRVAEAATGIQQTLSRARAQFNRNYEIEALWAQADIALALDPHGPAALGWYEQALAQAATLPAYRPQAALLEAASAAQAAQGRFERAYALAHEASANRQRHFSEEATRRMTGLRAQHQMERARVEHEHLRRNHELLLHLSSISQEITTELQAERIFEALERLVHTMLDAQSVAIYTLDEAGGQLVCSFGMESGQAFVDPPIALDSPNSYCARALRERREFVLGAGELADPHSEVPGTRAMLSMMFVPLRLSERMLGVMTVQSVRAAAYGEREQLILRMLCSYGAIALENARAYQRLGALQQQLMAQEKLAALGAMVAGVAHELNTPIGNSLLVASTVLAATHALAERVEQPQPMRRAELQAYLQQAGEGLAVIERSMQGAGALVSSFKQVAVDRSAEQRRRFRVAEVCEQCAQTLGVALRQAGVGLQLQLETAPQLDAYPGALGQVLVILMSNALTHAFAGRSGGTLTLELHALAGERISLSVADDGVGMSEAVRRRVFEPFFTTRFGQGGSGLGLSIAHNIVESLLGGHLSVSSAPGQGSRFTMELPLRAP</sequence>
<reference evidence="4" key="1">
    <citation type="submission" date="2023-01" db="EMBL/GenBank/DDBJ databases">
        <title>Whole genome sequence of Paucibacter sp. S2-9 isolated from pond sediment.</title>
        <authorList>
            <person name="Jung J.Y."/>
        </authorList>
    </citation>
    <scope>NUCLEOTIDE SEQUENCE</scope>
    <source>
        <strain evidence="4">S2-9</strain>
    </source>
</reference>
<dbReference type="Gene3D" id="1.10.287.130">
    <property type="match status" value="1"/>
</dbReference>
<name>A0AA95SRA7_9BURK</name>
<dbReference type="KEGG" id="pais:PFX98_05075"/>
<dbReference type="SUPFAM" id="SSF55874">
    <property type="entry name" value="ATPase domain of HSP90 chaperone/DNA topoisomerase II/histidine kinase"/>
    <property type="match status" value="1"/>
</dbReference>
<dbReference type="Pfam" id="PF02518">
    <property type="entry name" value="HATPase_c"/>
    <property type="match status" value="1"/>
</dbReference>
<dbReference type="GO" id="GO:0005524">
    <property type="term" value="F:ATP binding"/>
    <property type="evidence" value="ECO:0007669"/>
    <property type="project" value="UniProtKB-KW"/>
</dbReference>
<dbReference type="Proteomes" id="UP001177769">
    <property type="component" value="Chromosome"/>
</dbReference>
<dbReference type="Gene3D" id="1.25.40.10">
    <property type="entry name" value="Tetratricopeptide repeat domain"/>
    <property type="match status" value="1"/>
</dbReference>
<proteinExistence type="predicted"/>
<evidence type="ECO:0000313" key="4">
    <source>
        <dbReference type="EMBL" id="WIT12981.1"/>
    </source>
</evidence>
<evidence type="ECO:0000256" key="1">
    <source>
        <dbReference type="ARBA" id="ARBA00000085"/>
    </source>
</evidence>
<dbReference type="InterPro" id="IPR036890">
    <property type="entry name" value="HATPase_C_sf"/>
</dbReference>
<comment type="catalytic activity">
    <reaction evidence="1">
        <text>ATP + protein L-histidine = ADP + protein N-phospho-L-histidine.</text>
        <dbReference type="EC" id="2.7.13.3"/>
    </reaction>
</comment>
<dbReference type="InterPro" id="IPR029016">
    <property type="entry name" value="GAF-like_dom_sf"/>
</dbReference>
<dbReference type="SMART" id="SM00065">
    <property type="entry name" value="GAF"/>
    <property type="match status" value="1"/>
</dbReference>
<organism evidence="4 5">
    <name type="scientific">Paucibacter sediminis</name>
    <dbReference type="NCBI Taxonomy" id="3019553"/>
    <lineage>
        <taxon>Bacteria</taxon>
        <taxon>Pseudomonadati</taxon>
        <taxon>Pseudomonadota</taxon>
        <taxon>Betaproteobacteria</taxon>
        <taxon>Burkholderiales</taxon>
        <taxon>Sphaerotilaceae</taxon>
        <taxon>Roseateles</taxon>
    </lineage>
</organism>
<keyword evidence="4" id="KW-0067">ATP-binding</keyword>
<dbReference type="PROSITE" id="PS50109">
    <property type="entry name" value="HIS_KIN"/>
    <property type="match status" value="1"/>
</dbReference>